<evidence type="ECO:0000313" key="2">
    <source>
        <dbReference type="Proteomes" id="UP000234560"/>
    </source>
</evidence>
<reference evidence="1" key="2">
    <citation type="submission" date="2023-10" db="EMBL/GenBank/DDBJ databases">
        <authorList>
            <person name="Choi B."/>
        </authorList>
    </citation>
    <scope>NUCLEOTIDE SEQUENCE</scope>
    <source>
        <strain evidence="1">UMB0763</strain>
    </source>
</reference>
<reference evidence="1" key="1">
    <citation type="submission" date="2017-12" db="EMBL/GenBank/DDBJ databases">
        <authorList>
            <person name="Thomas-White K."/>
            <person name="Wolfe A.J."/>
        </authorList>
    </citation>
    <scope>NUCLEOTIDE SEQUENCE</scope>
    <source>
        <strain evidence="1">UMB0763</strain>
    </source>
</reference>
<gene>
    <name evidence="1" type="ORF">CYJ47_03630</name>
</gene>
<proteinExistence type="predicted"/>
<name>A0AAF0YXA0_9CORY</name>
<organism evidence="1 2">
    <name type="scientific">Corynebacterium pyruviciproducens</name>
    <dbReference type="NCBI Taxonomy" id="598660"/>
    <lineage>
        <taxon>Bacteria</taxon>
        <taxon>Bacillati</taxon>
        <taxon>Actinomycetota</taxon>
        <taxon>Actinomycetes</taxon>
        <taxon>Mycobacteriales</taxon>
        <taxon>Corynebacteriaceae</taxon>
        <taxon>Corynebacterium</taxon>
    </lineage>
</organism>
<sequence length="110" mass="12412">MTNALRLPTHSAITHCTFTMHLDGVTPKGRRSVEQALVECLPSPSQLTDFATSPLFSEWFTQWRRTPGQRGTVECNQLLTGSPEEVECLRERLDELSRSYGFTVALTRVD</sequence>
<dbReference type="KEGG" id="cpyr:CYJ47_03630"/>
<dbReference type="RefSeq" id="WP_180805473.1">
    <property type="nucleotide sequence ID" value="NZ_CAMIHY010000047.1"/>
</dbReference>
<protein>
    <submittedName>
        <fullName evidence="1">Uncharacterized protein</fullName>
    </submittedName>
</protein>
<dbReference type="Proteomes" id="UP000234560">
    <property type="component" value="Chromosome"/>
</dbReference>
<accession>A0AAF0YXA0</accession>
<dbReference type="AlphaFoldDB" id="A0AAF0YXA0"/>
<dbReference type="EMBL" id="CP136958">
    <property type="protein sequence ID" value="WOT02873.1"/>
    <property type="molecule type" value="Genomic_DNA"/>
</dbReference>
<evidence type="ECO:0000313" key="1">
    <source>
        <dbReference type="EMBL" id="WOT02873.1"/>
    </source>
</evidence>